<sequence length="808" mass="92438">MGVLLLVTVVLDEKVINPKPRSAPYVSCLRSLPRAAYITLPRGFPFLLAIYPPLHPVSMAKFWLDNPEQFISLVNLLFLRHRDELQSGEEEEVDDNDVCADDLTVGGGEEGEFKQRFLDRFAEMMSREKGGKRACCVALRESRDQRLDQGVKVSLIVARNAEFKNVDEKFRCRLERLLAAIDVSVYNGSNDISVLKAELWEELLCYNQPRLDRYADSLRVNLEAFKAAGSLDCIPPYHAPQLPRNDDSEHKTFCDDYFIGPYSKATHVDYMKLAQKCIVELDAILHTSDRATRRRLLAEHAYSIRHMKSLRILINSFPKVSVRHRLLSDILSSGRLRLCYHTLMEGALSIPGFAHLSLIFVKNSPRRVCPATLPPLEDVMPLSGLVLNATSVYYFISEKLDVIGAKRAFRQLQSGISRQHLPTHVELQLIFHIIRTMDSRTVEKEVYPYIGCSKPSCFLCSAFLNSLDRNGIAFKTRGTHGKICAPWSIPDIDGLSANMVTVLRSVVNEIQYLLVREIVKPITITSHHVEFWLHRNLQTLYLPGGPPEFLAVARPYLSPADRDKEPHQLVPEAKCKSFMLYALLLNGCRLNPSIQFDAISKDLYFDFGFVTGCGSKEEQILYSVYRSLISKCSFREFWTAFQTNTLVALMDAKGLGPMHKGVRHFEGFMTTGRNHWCPTVWLLKTFVNFPDMVAPLSVTVDYGFFNCKTPEEVLSLKEVYRDLLQYPVVDPMELHAYCTRGKLYDFACAYKPYLQSRFKRLMTNIYPLYNNTRWVGASPSYLWYFVLFFFLSIPAMYLSGRVPYPMWT</sequence>
<accession>A0A0C9ZLK5</accession>
<evidence type="ECO:0000256" key="1">
    <source>
        <dbReference type="SAM" id="Phobius"/>
    </source>
</evidence>
<dbReference type="Pfam" id="PF14441">
    <property type="entry name" value="OTT_1508_deam"/>
    <property type="match status" value="1"/>
</dbReference>
<gene>
    <name evidence="2" type="ORF">PISMIDRAFT_466175</name>
</gene>
<reference evidence="3" key="2">
    <citation type="submission" date="2015-01" db="EMBL/GenBank/DDBJ databases">
        <title>Evolutionary Origins and Diversification of the Mycorrhizal Mutualists.</title>
        <authorList>
            <consortium name="DOE Joint Genome Institute"/>
            <consortium name="Mycorrhizal Genomics Consortium"/>
            <person name="Kohler A."/>
            <person name="Kuo A."/>
            <person name="Nagy L.G."/>
            <person name="Floudas D."/>
            <person name="Copeland A."/>
            <person name="Barry K.W."/>
            <person name="Cichocki N."/>
            <person name="Veneault-Fourrey C."/>
            <person name="LaButti K."/>
            <person name="Lindquist E.A."/>
            <person name="Lipzen A."/>
            <person name="Lundell T."/>
            <person name="Morin E."/>
            <person name="Murat C."/>
            <person name="Riley R."/>
            <person name="Ohm R."/>
            <person name="Sun H."/>
            <person name="Tunlid A."/>
            <person name="Henrissat B."/>
            <person name="Grigoriev I.V."/>
            <person name="Hibbett D.S."/>
            <person name="Martin F."/>
        </authorList>
    </citation>
    <scope>NUCLEOTIDE SEQUENCE [LARGE SCALE GENOMIC DNA]</scope>
    <source>
        <strain evidence="3">441</strain>
    </source>
</reference>
<dbReference type="EMBL" id="KN833728">
    <property type="protein sequence ID" value="KIK23262.1"/>
    <property type="molecule type" value="Genomic_DNA"/>
</dbReference>
<dbReference type="OrthoDB" id="4851849at2759"/>
<dbReference type="HOGENOM" id="CLU_007949_0_0_1"/>
<evidence type="ECO:0000313" key="2">
    <source>
        <dbReference type="EMBL" id="KIK23262.1"/>
    </source>
</evidence>
<reference evidence="2 3" key="1">
    <citation type="submission" date="2014-04" db="EMBL/GenBank/DDBJ databases">
        <authorList>
            <consortium name="DOE Joint Genome Institute"/>
            <person name="Kuo A."/>
            <person name="Kohler A."/>
            <person name="Costa M.D."/>
            <person name="Nagy L.G."/>
            <person name="Floudas D."/>
            <person name="Copeland A."/>
            <person name="Barry K.W."/>
            <person name="Cichocki N."/>
            <person name="Veneault-Fourrey C."/>
            <person name="LaButti K."/>
            <person name="Lindquist E.A."/>
            <person name="Lipzen A."/>
            <person name="Lundell T."/>
            <person name="Morin E."/>
            <person name="Murat C."/>
            <person name="Sun H."/>
            <person name="Tunlid A."/>
            <person name="Henrissat B."/>
            <person name="Grigoriev I.V."/>
            <person name="Hibbett D.S."/>
            <person name="Martin F."/>
            <person name="Nordberg H.P."/>
            <person name="Cantor M.N."/>
            <person name="Hua S.X."/>
        </authorList>
    </citation>
    <scope>NUCLEOTIDE SEQUENCE [LARGE SCALE GENOMIC DNA]</scope>
    <source>
        <strain evidence="2 3">441</strain>
    </source>
</reference>
<keyword evidence="1" id="KW-1133">Transmembrane helix</keyword>
<feature type="transmembrane region" description="Helical" evidence="1">
    <location>
        <begin position="781"/>
        <end position="798"/>
    </location>
</feature>
<proteinExistence type="predicted"/>
<protein>
    <submittedName>
        <fullName evidence="2">Uncharacterized protein</fullName>
    </submittedName>
</protein>
<dbReference type="InterPro" id="IPR027796">
    <property type="entry name" value="OTT_1508_deam-like"/>
</dbReference>
<keyword evidence="1" id="KW-0812">Transmembrane</keyword>
<organism evidence="2 3">
    <name type="scientific">Pisolithus microcarpus 441</name>
    <dbReference type="NCBI Taxonomy" id="765257"/>
    <lineage>
        <taxon>Eukaryota</taxon>
        <taxon>Fungi</taxon>
        <taxon>Dikarya</taxon>
        <taxon>Basidiomycota</taxon>
        <taxon>Agaricomycotina</taxon>
        <taxon>Agaricomycetes</taxon>
        <taxon>Agaricomycetidae</taxon>
        <taxon>Boletales</taxon>
        <taxon>Sclerodermatineae</taxon>
        <taxon>Pisolithaceae</taxon>
        <taxon>Pisolithus</taxon>
    </lineage>
</organism>
<evidence type="ECO:0000313" key="3">
    <source>
        <dbReference type="Proteomes" id="UP000054018"/>
    </source>
</evidence>
<dbReference type="AlphaFoldDB" id="A0A0C9ZLK5"/>
<keyword evidence="1" id="KW-0472">Membrane</keyword>
<keyword evidence="3" id="KW-1185">Reference proteome</keyword>
<dbReference type="PANTHER" id="PTHR42037">
    <property type="match status" value="1"/>
</dbReference>
<dbReference type="PANTHER" id="PTHR42037:SF1">
    <property type="match status" value="1"/>
</dbReference>
<dbReference type="Proteomes" id="UP000054018">
    <property type="component" value="Unassembled WGS sequence"/>
</dbReference>
<dbReference type="STRING" id="765257.A0A0C9ZLK5"/>
<name>A0A0C9ZLK5_9AGAM</name>